<dbReference type="PANTHER" id="PTHR31465">
    <property type="entry name" value="PROTEIN RTA1-RELATED"/>
    <property type="match status" value="1"/>
</dbReference>
<name>A0A316V4N9_9BASI</name>
<feature type="transmembrane region" description="Helical" evidence="6">
    <location>
        <begin position="189"/>
        <end position="212"/>
    </location>
</feature>
<feature type="transmembrane region" description="Helical" evidence="6">
    <location>
        <begin position="233"/>
        <end position="256"/>
    </location>
</feature>
<keyword evidence="3 6" id="KW-1133">Transmembrane helix</keyword>
<evidence type="ECO:0000256" key="2">
    <source>
        <dbReference type="ARBA" id="ARBA00022692"/>
    </source>
</evidence>
<feature type="chain" id="PRO_5016306997" evidence="7">
    <location>
        <begin position="25"/>
        <end position="337"/>
    </location>
</feature>
<gene>
    <name evidence="8" type="ORF">FA14DRAFT_175059</name>
</gene>
<dbReference type="InterPro" id="IPR007568">
    <property type="entry name" value="RTA1"/>
</dbReference>
<keyword evidence="4 6" id="KW-0472">Membrane</keyword>
<dbReference type="GO" id="GO:0016020">
    <property type="term" value="C:membrane"/>
    <property type="evidence" value="ECO:0007669"/>
    <property type="project" value="UniProtKB-SubCell"/>
</dbReference>
<evidence type="ECO:0000313" key="9">
    <source>
        <dbReference type="Proteomes" id="UP000245771"/>
    </source>
</evidence>
<dbReference type="EMBL" id="KZ819606">
    <property type="protein sequence ID" value="PWN32224.1"/>
    <property type="molecule type" value="Genomic_DNA"/>
</dbReference>
<organism evidence="8 9">
    <name type="scientific">Meira miltonrushii</name>
    <dbReference type="NCBI Taxonomy" id="1280837"/>
    <lineage>
        <taxon>Eukaryota</taxon>
        <taxon>Fungi</taxon>
        <taxon>Dikarya</taxon>
        <taxon>Basidiomycota</taxon>
        <taxon>Ustilaginomycotina</taxon>
        <taxon>Exobasidiomycetes</taxon>
        <taxon>Exobasidiales</taxon>
        <taxon>Brachybasidiaceae</taxon>
        <taxon>Meira</taxon>
    </lineage>
</organism>
<accession>A0A316V4N9</accession>
<dbReference type="AlphaFoldDB" id="A0A316V4N9"/>
<dbReference type="OrthoDB" id="3358017at2759"/>
<evidence type="ECO:0000256" key="6">
    <source>
        <dbReference type="SAM" id="Phobius"/>
    </source>
</evidence>
<dbReference type="GeneID" id="37022354"/>
<reference evidence="8 9" key="1">
    <citation type="journal article" date="2018" name="Mol. Biol. Evol.">
        <title>Broad Genomic Sampling Reveals a Smut Pathogenic Ancestry of the Fungal Clade Ustilaginomycotina.</title>
        <authorList>
            <person name="Kijpornyongpan T."/>
            <person name="Mondo S.J."/>
            <person name="Barry K."/>
            <person name="Sandor L."/>
            <person name="Lee J."/>
            <person name="Lipzen A."/>
            <person name="Pangilinan J."/>
            <person name="LaButti K."/>
            <person name="Hainaut M."/>
            <person name="Henrissat B."/>
            <person name="Grigoriev I.V."/>
            <person name="Spatafora J.W."/>
            <person name="Aime M.C."/>
        </authorList>
    </citation>
    <scope>NUCLEOTIDE SEQUENCE [LARGE SCALE GENOMIC DNA]</scope>
    <source>
        <strain evidence="8 9">MCA 3882</strain>
    </source>
</reference>
<keyword evidence="9" id="KW-1185">Reference proteome</keyword>
<protein>
    <submittedName>
        <fullName evidence="8">RTA1-domain-containing protein</fullName>
    </submittedName>
</protein>
<evidence type="ECO:0000313" key="8">
    <source>
        <dbReference type="EMBL" id="PWN32224.1"/>
    </source>
</evidence>
<evidence type="ECO:0000256" key="1">
    <source>
        <dbReference type="ARBA" id="ARBA00004141"/>
    </source>
</evidence>
<feature type="transmembrane region" description="Helical" evidence="6">
    <location>
        <begin position="70"/>
        <end position="87"/>
    </location>
</feature>
<evidence type="ECO:0000256" key="3">
    <source>
        <dbReference type="ARBA" id="ARBA00022989"/>
    </source>
</evidence>
<sequence length="337" mass="37401">MIGSRLSTSTVVLVALTAPTLVKAVELQPDSYLDYVPNLAGNAIFGVLYSVLCLVLFYHTLFLQRKPQKWALTLPIGTFFAALGYWLRIPMRTSQHNESLYTVMYLFVVLSPAAFLAFNYIAFGRLTAALEGERPSNVKRKSQYLFIPPRWVKIIFVTSDVCTFCVQAAGGGMQTSNDYQTANTGNNVFLAGVSAQGASYLLFTALILVAHYRLIFKRPDGHRFNIFNFSEPTVIMLDLLYISSIGILVRSVYRIIEMAQGYGGYLYTHEIFTFTLDALPLVIAIGVWALYWPGLLIRKVREEAAAPSQDLEQGTNDASNSPTESPSPTAEKSETAN</sequence>
<evidence type="ECO:0000256" key="7">
    <source>
        <dbReference type="SAM" id="SignalP"/>
    </source>
</evidence>
<feature type="region of interest" description="Disordered" evidence="5">
    <location>
        <begin position="307"/>
        <end position="337"/>
    </location>
</feature>
<keyword evidence="7" id="KW-0732">Signal</keyword>
<feature type="transmembrane region" description="Helical" evidence="6">
    <location>
        <begin position="40"/>
        <end position="58"/>
    </location>
</feature>
<feature type="transmembrane region" description="Helical" evidence="6">
    <location>
        <begin position="99"/>
        <end position="123"/>
    </location>
</feature>
<feature type="compositionally biased region" description="Polar residues" evidence="5">
    <location>
        <begin position="310"/>
        <end position="330"/>
    </location>
</feature>
<dbReference type="InParanoid" id="A0A316V4N9"/>
<evidence type="ECO:0000256" key="5">
    <source>
        <dbReference type="SAM" id="MobiDB-lite"/>
    </source>
</evidence>
<dbReference type="PANTHER" id="PTHR31465:SF1">
    <property type="entry name" value="PROTEIN RTA1-RELATED"/>
    <property type="match status" value="1"/>
</dbReference>
<feature type="transmembrane region" description="Helical" evidence="6">
    <location>
        <begin position="271"/>
        <end position="291"/>
    </location>
</feature>
<feature type="signal peptide" evidence="7">
    <location>
        <begin position="1"/>
        <end position="24"/>
    </location>
</feature>
<proteinExistence type="predicted"/>
<dbReference type="Pfam" id="PF04479">
    <property type="entry name" value="RTA1"/>
    <property type="match status" value="1"/>
</dbReference>
<dbReference type="RefSeq" id="XP_025352526.1">
    <property type="nucleotide sequence ID" value="XM_025500573.1"/>
</dbReference>
<evidence type="ECO:0000256" key="4">
    <source>
        <dbReference type="ARBA" id="ARBA00023136"/>
    </source>
</evidence>
<comment type="subcellular location">
    <subcellularLocation>
        <location evidence="1">Membrane</location>
        <topology evidence="1">Multi-pass membrane protein</topology>
    </subcellularLocation>
</comment>
<dbReference type="Proteomes" id="UP000245771">
    <property type="component" value="Unassembled WGS sequence"/>
</dbReference>
<keyword evidence="2 6" id="KW-0812">Transmembrane</keyword>
<feature type="transmembrane region" description="Helical" evidence="6">
    <location>
        <begin position="144"/>
        <end position="169"/>
    </location>
</feature>
<dbReference type="FunCoup" id="A0A316V4N9">
    <property type="interactions" value="24"/>
</dbReference>
<dbReference type="STRING" id="1280837.A0A316V4N9"/>